<comment type="caution">
    <text evidence="2">The sequence shown here is derived from an EMBL/GenBank/DDBJ whole genome shotgun (WGS) entry which is preliminary data.</text>
</comment>
<name>A0AAD6AFI9_9TELE</name>
<feature type="region of interest" description="Disordered" evidence="1">
    <location>
        <begin position="352"/>
        <end position="399"/>
    </location>
</feature>
<evidence type="ECO:0000313" key="2">
    <source>
        <dbReference type="EMBL" id="KAJ4923761.1"/>
    </source>
</evidence>
<reference evidence="2" key="1">
    <citation type="submission" date="2022-11" db="EMBL/GenBank/DDBJ databases">
        <title>Chromosome-level genome of Pogonophryne albipinna.</title>
        <authorList>
            <person name="Jo E."/>
        </authorList>
    </citation>
    <scope>NUCLEOTIDE SEQUENCE</scope>
    <source>
        <strain evidence="2">SGF0006</strain>
        <tissue evidence="2">Muscle</tissue>
    </source>
</reference>
<organism evidence="2 3">
    <name type="scientific">Pogonophryne albipinna</name>
    <dbReference type="NCBI Taxonomy" id="1090488"/>
    <lineage>
        <taxon>Eukaryota</taxon>
        <taxon>Metazoa</taxon>
        <taxon>Chordata</taxon>
        <taxon>Craniata</taxon>
        <taxon>Vertebrata</taxon>
        <taxon>Euteleostomi</taxon>
        <taxon>Actinopterygii</taxon>
        <taxon>Neopterygii</taxon>
        <taxon>Teleostei</taxon>
        <taxon>Neoteleostei</taxon>
        <taxon>Acanthomorphata</taxon>
        <taxon>Eupercaria</taxon>
        <taxon>Perciformes</taxon>
        <taxon>Notothenioidei</taxon>
        <taxon>Pogonophryne</taxon>
    </lineage>
</organism>
<accession>A0AAD6AFI9</accession>
<dbReference type="Proteomes" id="UP001219934">
    <property type="component" value="Unassembled WGS sequence"/>
</dbReference>
<keyword evidence="3" id="KW-1185">Reference proteome</keyword>
<dbReference type="AlphaFoldDB" id="A0AAD6AFI9"/>
<feature type="non-terminal residue" evidence="2">
    <location>
        <position position="1"/>
    </location>
</feature>
<sequence>MPPFLSNQGVRITSERLIRVFWWFCSTHSLPSVCVLVILQNTLFALEHTLYPQCVFWWFCSTHSLPSVCVLVVLQYTLFTLGVCSGDSAEHTLCPRCVFWWFCRTHSLPSWFCSTHSLPSVCVLVVLQYTLFTLGVWSSGSAEHTLYPRCVFWWFCSTHSLPSVCVLVVLQNTLFTLGVCSGGSAWFCRTHSLPSVCVLVILQNTLFALGVCSGGSAEHTLYPRPSGARLITSQNPSLCEAFYKQEKKRSDFLQGLGLQRAGGPEPLKGLQRAGPGSEENERVCFPAWFLDVSWRSVLSLSSLNIQESCRSEAETLERVRVRPGAGQKIRRRCSLTPADPQRSGGEIRRRCSLTPADPQRSGGEIRRRCSLTPADPQRSGGEIGRRCSLTPADPQRSGG</sequence>
<protein>
    <submittedName>
        <fullName evidence="2">Uncharacterized protein</fullName>
    </submittedName>
</protein>
<evidence type="ECO:0000256" key="1">
    <source>
        <dbReference type="SAM" id="MobiDB-lite"/>
    </source>
</evidence>
<gene>
    <name evidence="2" type="ORF">JOQ06_028016</name>
</gene>
<proteinExistence type="predicted"/>
<dbReference type="EMBL" id="JAPTMU010000024">
    <property type="protein sequence ID" value="KAJ4923761.1"/>
    <property type="molecule type" value="Genomic_DNA"/>
</dbReference>
<evidence type="ECO:0000313" key="3">
    <source>
        <dbReference type="Proteomes" id="UP001219934"/>
    </source>
</evidence>